<dbReference type="PANTHER" id="PTHR42988:SF2">
    <property type="entry name" value="CYCLIC NUCLEOTIDE PHOSPHODIESTERASE CBUA0032-RELATED"/>
    <property type="match status" value="1"/>
</dbReference>
<name>A0A4Y8JST0_9MICO</name>
<dbReference type="RefSeq" id="WP_134425446.1">
    <property type="nucleotide sequence ID" value="NZ_SOHA01000039.1"/>
</dbReference>
<reference evidence="6 7" key="1">
    <citation type="submission" date="2019-03" db="EMBL/GenBank/DDBJ databases">
        <title>Genomics of glacier-inhabiting Cryobacterium strains.</title>
        <authorList>
            <person name="Liu Q."/>
            <person name="Xin Y.-H."/>
        </authorList>
    </citation>
    <scope>NUCLEOTIDE SEQUENCE [LARGE SCALE GENOMIC DNA]</scope>
    <source>
        <strain evidence="6 7">TMT1-51</strain>
    </source>
</reference>
<keyword evidence="2" id="KW-0378">Hydrolase</keyword>
<organism evidence="6 7">
    <name type="scientific">Cryobacterium cryoconiti</name>
    <dbReference type="NCBI Taxonomy" id="1259239"/>
    <lineage>
        <taxon>Bacteria</taxon>
        <taxon>Bacillati</taxon>
        <taxon>Actinomycetota</taxon>
        <taxon>Actinomycetes</taxon>
        <taxon>Micrococcales</taxon>
        <taxon>Microbacteriaceae</taxon>
        <taxon>Cryobacterium</taxon>
    </lineage>
</organism>
<gene>
    <name evidence="6" type="ORF">E3T49_13660</name>
</gene>
<dbReference type="GO" id="GO:0016787">
    <property type="term" value="F:hydrolase activity"/>
    <property type="evidence" value="ECO:0007669"/>
    <property type="project" value="UniProtKB-KW"/>
</dbReference>
<protein>
    <submittedName>
        <fullName evidence="6">Phosphodiesterase</fullName>
    </submittedName>
</protein>
<keyword evidence="1" id="KW-0479">Metal-binding</keyword>
<dbReference type="Pfam" id="PF00149">
    <property type="entry name" value="Metallophos"/>
    <property type="match status" value="1"/>
</dbReference>
<evidence type="ECO:0000256" key="4">
    <source>
        <dbReference type="ARBA" id="ARBA00025742"/>
    </source>
</evidence>
<keyword evidence="7" id="KW-1185">Reference proteome</keyword>
<proteinExistence type="inferred from homology"/>
<dbReference type="SUPFAM" id="SSF56300">
    <property type="entry name" value="Metallo-dependent phosphatases"/>
    <property type="match status" value="1"/>
</dbReference>
<dbReference type="PANTHER" id="PTHR42988">
    <property type="entry name" value="PHOSPHOHYDROLASE"/>
    <property type="match status" value="1"/>
</dbReference>
<evidence type="ECO:0000313" key="7">
    <source>
        <dbReference type="Proteomes" id="UP000297472"/>
    </source>
</evidence>
<dbReference type="OrthoDB" id="5241795at2"/>
<evidence type="ECO:0000256" key="2">
    <source>
        <dbReference type="ARBA" id="ARBA00022801"/>
    </source>
</evidence>
<evidence type="ECO:0000256" key="1">
    <source>
        <dbReference type="ARBA" id="ARBA00022723"/>
    </source>
</evidence>
<dbReference type="InterPro" id="IPR050884">
    <property type="entry name" value="CNP_phosphodiesterase-III"/>
</dbReference>
<comment type="similarity">
    <text evidence="4">Belongs to the cyclic nucleotide phosphodiesterase class-III family.</text>
</comment>
<comment type="caution">
    <text evidence="6">The sequence shown here is derived from an EMBL/GenBank/DDBJ whole genome shotgun (WGS) entry which is preliminary data.</text>
</comment>
<dbReference type="InterPro" id="IPR029052">
    <property type="entry name" value="Metallo-depent_PP-like"/>
</dbReference>
<sequence>MSAVQLGQYPPASHLIAHISDTHFLAGNRALYGTVDTDGPVRQAMEQLERSGLRPDALLFTGDIADRGEADAYCRIRDIVEAAAERLGAPVIWVMGNHDKREAFRTELLRETGSAQPVDRVVDLDGVRVVALDTSVPGYHHGDLSDAQLDWLADVLSDPAPHGTLLALHHPPLPTLLPLMSILELRGQARLAEVVAGTDIRAILGGHLHHATTGLFAGIPVSVAAATCYTIDPTGPTRELTGVQGGQSINLVHVYEDQIVHSLVPLGDFPGATHFDAAFVARIEALSPDERTEAFSRQV</sequence>
<keyword evidence="3" id="KW-0408">Iron</keyword>
<accession>A0A4Y8JST0</accession>
<feature type="domain" description="Calcineurin-like phosphoesterase" evidence="5">
    <location>
        <begin position="16"/>
        <end position="210"/>
    </location>
</feature>
<evidence type="ECO:0000313" key="6">
    <source>
        <dbReference type="EMBL" id="TFD27576.1"/>
    </source>
</evidence>
<evidence type="ECO:0000259" key="5">
    <source>
        <dbReference type="Pfam" id="PF00149"/>
    </source>
</evidence>
<dbReference type="Gene3D" id="3.60.21.10">
    <property type="match status" value="1"/>
</dbReference>
<dbReference type="EMBL" id="SOHA01000039">
    <property type="protein sequence ID" value="TFD27576.1"/>
    <property type="molecule type" value="Genomic_DNA"/>
</dbReference>
<dbReference type="Proteomes" id="UP000297472">
    <property type="component" value="Unassembled WGS sequence"/>
</dbReference>
<dbReference type="AlphaFoldDB" id="A0A4Y8JST0"/>
<evidence type="ECO:0000256" key="3">
    <source>
        <dbReference type="ARBA" id="ARBA00023004"/>
    </source>
</evidence>
<dbReference type="GO" id="GO:0046872">
    <property type="term" value="F:metal ion binding"/>
    <property type="evidence" value="ECO:0007669"/>
    <property type="project" value="UniProtKB-KW"/>
</dbReference>
<dbReference type="InterPro" id="IPR004843">
    <property type="entry name" value="Calcineurin-like_PHP"/>
</dbReference>